<gene>
    <name evidence="1" type="ORF">KP509_38G019900</name>
</gene>
<dbReference type="OrthoDB" id="1839884at2759"/>
<reference evidence="1" key="1">
    <citation type="submission" date="2021-08" db="EMBL/GenBank/DDBJ databases">
        <title>WGS assembly of Ceratopteris richardii.</title>
        <authorList>
            <person name="Marchant D.B."/>
            <person name="Chen G."/>
            <person name="Jenkins J."/>
            <person name="Shu S."/>
            <person name="Leebens-Mack J."/>
            <person name="Grimwood J."/>
            <person name="Schmutz J."/>
            <person name="Soltis P."/>
            <person name="Soltis D."/>
            <person name="Chen Z.-H."/>
        </authorList>
    </citation>
    <scope>NUCLEOTIDE SEQUENCE</scope>
    <source>
        <strain evidence="1">Whitten #5841</strain>
        <tissue evidence="1">Leaf</tissue>
    </source>
</reference>
<comment type="caution">
    <text evidence="1">The sequence shown here is derived from an EMBL/GenBank/DDBJ whole genome shotgun (WGS) entry which is preliminary data.</text>
</comment>
<dbReference type="OMA" id="NTENYHV"/>
<dbReference type="PANTHER" id="PTHR36372">
    <property type="entry name" value="EXPRESSED PROTEIN"/>
    <property type="match status" value="1"/>
</dbReference>
<evidence type="ECO:0000313" key="1">
    <source>
        <dbReference type="EMBL" id="KAH7278017.1"/>
    </source>
</evidence>
<dbReference type="EMBL" id="CM035443">
    <property type="protein sequence ID" value="KAH7278016.1"/>
    <property type="molecule type" value="Genomic_DNA"/>
</dbReference>
<name>A0A8T2Q246_CERRI</name>
<accession>A0A8T2Q246</accession>
<organism evidence="1 2">
    <name type="scientific">Ceratopteris richardii</name>
    <name type="common">Triangle waterfern</name>
    <dbReference type="NCBI Taxonomy" id="49495"/>
    <lineage>
        <taxon>Eukaryota</taxon>
        <taxon>Viridiplantae</taxon>
        <taxon>Streptophyta</taxon>
        <taxon>Embryophyta</taxon>
        <taxon>Tracheophyta</taxon>
        <taxon>Polypodiopsida</taxon>
        <taxon>Polypodiidae</taxon>
        <taxon>Polypodiales</taxon>
        <taxon>Pteridineae</taxon>
        <taxon>Pteridaceae</taxon>
        <taxon>Parkerioideae</taxon>
        <taxon>Ceratopteris</taxon>
    </lineage>
</organism>
<keyword evidence="2" id="KW-1185">Reference proteome</keyword>
<protein>
    <submittedName>
        <fullName evidence="1">Uncharacterized protein</fullName>
    </submittedName>
</protein>
<dbReference type="EMBL" id="CM035443">
    <property type="protein sequence ID" value="KAH7278017.1"/>
    <property type="molecule type" value="Genomic_DNA"/>
</dbReference>
<dbReference type="Proteomes" id="UP000825935">
    <property type="component" value="Chromosome 38"/>
</dbReference>
<proteinExistence type="predicted"/>
<sequence length="154" mass="17205">MAFNHTAGTVVAMEEDSSKVVNLSGLQRAEVAAHRCGLNCSIQHVCGNLYICKSTGMSHICDKNCDQRIVYDNHTSICRASRQVFPLQAQCLDKPAIQGVRRKNQENEGYELDTLAKRNRCFFSQEQKTRSYGFPSPYLDMPYASSGESSMDVV</sequence>
<dbReference type="AlphaFoldDB" id="A0A8T2Q246"/>
<evidence type="ECO:0000313" key="2">
    <source>
        <dbReference type="Proteomes" id="UP000825935"/>
    </source>
</evidence>